<dbReference type="InterPro" id="IPR034093">
    <property type="entry name" value="KHK"/>
</dbReference>
<dbReference type="GO" id="GO:0004454">
    <property type="term" value="F:ketohexokinase activity"/>
    <property type="evidence" value="ECO:0007669"/>
    <property type="project" value="InterPro"/>
</dbReference>
<evidence type="ECO:0000259" key="1">
    <source>
        <dbReference type="Pfam" id="PF00294"/>
    </source>
</evidence>
<gene>
    <name evidence="2" type="ORF">KR093_002592</name>
</gene>
<evidence type="ECO:0000313" key="3">
    <source>
        <dbReference type="Proteomes" id="UP001200034"/>
    </source>
</evidence>
<evidence type="ECO:0000313" key="2">
    <source>
        <dbReference type="EMBL" id="KAH8370196.1"/>
    </source>
</evidence>
<comment type="caution">
    <text evidence="2">The sequence shown here is derived from an EMBL/GenBank/DDBJ whole genome shotgun (WGS) entry which is preliminary data.</text>
</comment>
<dbReference type="InterPro" id="IPR052562">
    <property type="entry name" value="Ketohexokinase-related"/>
</dbReference>
<dbReference type="PANTHER" id="PTHR42774">
    <property type="entry name" value="PHOSPHOTRANSFERASE SYSTEM TRANSPORT PROTEIN"/>
    <property type="match status" value="1"/>
</dbReference>
<dbReference type="InterPro" id="IPR029056">
    <property type="entry name" value="Ribokinase-like"/>
</dbReference>
<accession>A0AAD4K0A3</accession>
<dbReference type="CDD" id="cd01939">
    <property type="entry name" value="Ketohexokinase"/>
    <property type="match status" value="1"/>
</dbReference>
<dbReference type="SUPFAM" id="SSF53613">
    <property type="entry name" value="Ribokinase-like"/>
    <property type="match status" value="1"/>
</dbReference>
<sequence length="320" mass="36361">MDRCDNRLSFAAGKKKVLCVGNAVVDCISFVKKFPTLTKPAQAVHSFWRRGGTAANTATVLQNLGVRTEVLAVLSTNPMFKFILDDMRKRGIEMDNCPRRESNPPFSMVFIDKESKTCTITNCTSKFPYVTLEDFKKLDLNKYGWIHFRGREPDVTTSMMELVAAHNAKHKEKIFISMDVSMELTDLWPMLDLCDFAFISKQLASMHGWPTPREACHRLDDLMRLRHSENRPYAIFLWGMRGAGLLDQDGNYMRMHAYKIKRVVDGLGAGDAFVGAFIYAKYVRERSETVAATFANRMAAHKCTKCGFDHMADILIEPAF</sequence>
<feature type="domain" description="Carbohydrate kinase PfkB" evidence="1">
    <location>
        <begin position="15"/>
        <end position="307"/>
    </location>
</feature>
<dbReference type="Proteomes" id="UP001200034">
    <property type="component" value="Unassembled WGS sequence"/>
</dbReference>
<reference evidence="2" key="1">
    <citation type="journal article" date="2021" name="Mol. Ecol. Resour.">
        <title>Phylogenomic analyses of the genus Drosophila reveals genomic signals of climate adaptation.</title>
        <authorList>
            <person name="Li F."/>
            <person name="Rane R.V."/>
            <person name="Luria V."/>
            <person name="Xiong Z."/>
            <person name="Chen J."/>
            <person name="Li Z."/>
            <person name="Catullo R.A."/>
            <person name="Griffin P.C."/>
            <person name="Schiffer M."/>
            <person name="Pearce S."/>
            <person name="Lee S.F."/>
            <person name="McElroy K."/>
            <person name="Stocker A."/>
            <person name="Shirriffs J."/>
            <person name="Cockerell F."/>
            <person name="Coppin C."/>
            <person name="Sgro C.M."/>
            <person name="Karger A."/>
            <person name="Cain J.W."/>
            <person name="Weber J.A."/>
            <person name="Santpere G."/>
            <person name="Kirschner M.W."/>
            <person name="Hoffmann A.A."/>
            <person name="Oakeshott J.G."/>
            <person name="Zhang G."/>
        </authorList>
    </citation>
    <scope>NUCLEOTIDE SEQUENCE</scope>
    <source>
        <strain evidence="2">BGI-SZ-2011g</strain>
    </source>
</reference>
<dbReference type="EMBL" id="JAJJHW010002585">
    <property type="protein sequence ID" value="KAH8370196.1"/>
    <property type="molecule type" value="Genomic_DNA"/>
</dbReference>
<protein>
    <recommendedName>
        <fullName evidence="1">Carbohydrate kinase PfkB domain-containing protein</fullName>
    </recommendedName>
</protein>
<dbReference type="InterPro" id="IPR011611">
    <property type="entry name" value="PfkB_dom"/>
</dbReference>
<dbReference type="GO" id="GO:0006000">
    <property type="term" value="P:fructose metabolic process"/>
    <property type="evidence" value="ECO:0007669"/>
    <property type="project" value="InterPro"/>
</dbReference>
<dbReference type="Gene3D" id="3.40.1190.20">
    <property type="match status" value="1"/>
</dbReference>
<dbReference type="AlphaFoldDB" id="A0AAD4K0A3"/>
<name>A0AAD4K0A3_9MUSC</name>
<proteinExistence type="predicted"/>
<keyword evidence="3" id="KW-1185">Reference proteome</keyword>
<dbReference type="PANTHER" id="PTHR42774:SF3">
    <property type="entry name" value="KETOHEXOKINASE"/>
    <property type="match status" value="1"/>
</dbReference>
<dbReference type="Pfam" id="PF00294">
    <property type="entry name" value="PfkB"/>
    <property type="match status" value="1"/>
</dbReference>
<organism evidence="2 3">
    <name type="scientific">Drosophila rubida</name>
    <dbReference type="NCBI Taxonomy" id="30044"/>
    <lineage>
        <taxon>Eukaryota</taxon>
        <taxon>Metazoa</taxon>
        <taxon>Ecdysozoa</taxon>
        <taxon>Arthropoda</taxon>
        <taxon>Hexapoda</taxon>
        <taxon>Insecta</taxon>
        <taxon>Pterygota</taxon>
        <taxon>Neoptera</taxon>
        <taxon>Endopterygota</taxon>
        <taxon>Diptera</taxon>
        <taxon>Brachycera</taxon>
        <taxon>Muscomorpha</taxon>
        <taxon>Ephydroidea</taxon>
        <taxon>Drosophilidae</taxon>
        <taxon>Drosophila</taxon>
    </lineage>
</organism>